<evidence type="ECO:0008006" key="4">
    <source>
        <dbReference type="Google" id="ProtNLM"/>
    </source>
</evidence>
<keyword evidence="3" id="KW-1185">Reference proteome</keyword>
<reference evidence="2" key="1">
    <citation type="submission" date="2021-08" db="EMBL/GenBank/DDBJ databases">
        <title>WGS assembly of Ceratopteris richardii.</title>
        <authorList>
            <person name="Marchant D.B."/>
            <person name="Chen G."/>
            <person name="Jenkins J."/>
            <person name="Shu S."/>
            <person name="Leebens-Mack J."/>
            <person name="Grimwood J."/>
            <person name="Schmutz J."/>
            <person name="Soltis P."/>
            <person name="Soltis D."/>
            <person name="Chen Z.-H."/>
        </authorList>
    </citation>
    <scope>NUCLEOTIDE SEQUENCE</scope>
    <source>
        <strain evidence="2">Whitten #5841</strain>
        <tissue evidence="2">Leaf</tissue>
    </source>
</reference>
<evidence type="ECO:0000313" key="2">
    <source>
        <dbReference type="EMBL" id="KAH7298065.1"/>
    </source>
</evidence>
<organism evidence="2 3">
    <name type="scientific">Ceratopteris richardii</name>
    <name type="common">Triangle waterfern</name>
    <dbReference type="NCBI Taxonomy" id="49495"/>
    <lineage>
        <taxon>Eukaryota</taxon>
        <taxon>Viridiplantae</taxon>
        <taxon>Streptophyta</taxon>
        <taxon>Embryophyta</taxon>
        <taxon>Tracheophyta</taxon>
        <taxon>Polypodiopsida</taxon>
        <taxon>Polypodiidae</taxon>
        <taxon>Polypodiales</taxon>
        <taxon>Pteridineae</taxon>
        <taxon>Pteridaceae</taxon>
        <taxon>Parkerioideae</taxon>
        <taxon>Ceratopteris</taxon>
    </lineage>
</organism>
<evidence type="ECO:0000256" key="1">
    <source>
        <dbReference type="SAM" id="SignalP"/>
    </source>
</evidence>
<keyword evidence="1" id="KW-0732">Signal</keyword>
<evidence type="ECO:0000313" key="3">
    <source>
        <dbReference type="Proteomes" id="UP000825935"/>
    </source>
</evidence>
<accession>A0A8T2RR77</accession>
<gene>
    <name evidence="2" type="ORF">KP509_25G025500</name>
</gene>
<feature type="chain" id="PRO_5035890669" description="Secreted protein" evidence="1">
    <location>
        <begin position="17"/>
        <end position="80"/>
    </location>
</feature>
<proteinExistence type="predicted"/>
<dbReference type="AlphaFoldDB" id="A0A8T2RR77"/>
<feature type="signal peptide" evidence="1">
    <location>
        <begin position="1"/>
        <end position="16"/>
    </location>
</feature>
<sequence>MGRGLMSSAVLMFCFSSYHNFILITDSTTVLYQFQECKLNITLPTTDNPYNLLRRLQWHLPKLIQFFHRSSTSNAYITTL</sequence>
<name>A0A8T2RR77_CERRI</name>
<dbReference type="Proteomes" id="UP000825935">
    <property type="component" value="Chromosome 25"/>
</dbReference>
<dbReference type="EMBL" id="CM035430">
    <property type="protein sequence ID" value="KAH7298065.1"/>
    <property type="molecule type" value="Genomic_DNA"/>
</dbReference>
<comment type="caution">
    <text evidence="2">The sequence shown here is derived from an EMBL/GenBank/DDBJ whole genome shotgun (WGS) entry which is preliminary data.</text>
</comment>
<protein>
    <recommendedName>
        <fullName evidence="4">Secreted protein</fullName>
    </recommendedName>
</protein>